<dbReference type="AlphaFoldDB" id="A0A1J1HYV7"/>
<keyword evidence="1" id="KW-0812">Transmembrane</keyword>
<dbReference type="Proteomes" id="UP000183832">
    <property type="component" value="Unassembled WGS sequence"/>
</dbReference>
<keyword evidence="1" id="KW-1133">Transmembrane helix</keyword>
<protein>
    <submittedName>
        <fullName evidence="2">CLUMA_CG006831, isoform A</fullName>
    </submittedName>
</protein>
<keyword evidence="1" id="KW-0472">Membrane</keyword>
<sequence>MSVKKEHILMLSREVCTSFLMSCLLIVEMIFHHLNLFNIAKLNVMAQINFTQCGVVRDCQ</sequence>
<proteinExistence type="predicted"/>
<feature type="transmembrane region" description="Helical" evidence="1">
    <location>
        <begin position="19"/>
        <end position="37"/>
    </location>
</feature>
<gene>
    <name evidence="2" type="ORF">CLUMA_CG006831</name>
</gene>
<name>A0A1J1HYV7_9DIPT</name>
<evidence type="ECO:0000313" key="2">
    <source>
        <dbReference type="EMBL" id="CRK93288.1"/>
    </source>
</evidence>
<reference evidence="2 3" key="1">
    <citation type="submission" date="2015-04" db="EMBL/GenBank/DDBJ databases">
        <authorList>
            <person name="Syromyatnikov M.Y."/>
            <person name="Popov V.N."/>
        </authorList>
    </citation>
    <scope>NUCLEOTIDE SEQUENCE [LARGE SCALE GENOMIC DNA]</scope>
</reference>
<keyword evidence="3" id="KW-1185">Reference proteome</keyword>
<evidence type="ECO:0000313" key="3">
    <source>
        <dbReference type="Proteomes" id="UP000183832"/>
    </source>
</evidence>
<organism evidence="2 3">
    <name type="scientific">Clunio marinus</name>
    <dbReference type="NCBI Taxonomy" id="568069"/>
    <lineage>
        <taxon>Eukaryota</taxon>
        <taxon>Metazoa</taxon>
        <taxon>Ecdysozoa</taxon>
        <taxon>Arthropoda</taxon>
        <taxon>Hexapoda</taxon>
        <taxon>Insecta</taxon>
        <taxon>Pterygota</taxon>
        <taxon>Neoptera</taxon>
        <taxon>Endopterygota</taxon>
        <taxon>Diptera</taxon>
        <taxon>Nematocera</taxon>
        <taxon>Chironomoidea</taxon>
        <taxon>Chironomidae</taxon>
        <taxon>Clunio</taxon>
    </lineage>
</organism>
<accession>A0A1J1HYV7</accession>
<evidence type="ECO:0000256" key="1">
    <source>
        <dbReference type="SAM" id="Phobius"/>
    </source>
</evidence>
<dbReference type="EMBL" id="CVRI01000037">
    <property type="protein sequence ID" value="CRK93288.1"/>
    <property type="molecule type" value="Genomic_DNA"/>
</dbReference>